<evidence type="ECO:0000256" key="10">
    <source>
        <dbReference type="SAM" id="Coils"/>
    </source>
</evidence>
<reference evidence="13" key="1">
    <citation type="submission" date="2022-01" db="EMBL/GenBank/DDBJ databases">
        <title>Genome Sequence Resource for Two Populations of Ditylenchus destructor, the Migratory Endoparasitic Phytonematode.</title>
        <authorList>
            <person name="Zhang H."/>
            <person name="Lin R."/>
            <person name="Xie B."/>
        </authorList>
    </citation>
    <scope>NUCLEOTIDE SEQUENCE</scope>
    <source>
        <strain evidence="13">BazhouSP</strain>
    </source>
</reference>
<evidence type="ECO:0000256" key="9">
    <source>
        <dbReference type="RuleBase" id="RU003805"/>
    </source>
</evidence>
<evidence type="ECO:0000256" key="1">
    <source>
        <dbReference type="ARBA" id="ARBA00009493"/>
    </source>
</evidence>
<dbReference type="FunFam" id="1.10.287.280:FF:000001">
    <property type="entry name" value="DNA-directed RNA polymerase"/>
    <property type="match status" value="1"/>
</dbReference>
<evidence type="ECO:0000259" key="12">
    <source>
        <dbReference type="SMART" id="SM01311"/>
    </source>
</evidence>
<comment type="function">
    <text evidence="9">DNA-dependent RNA polymerase catalyzes the transcription of DNA into RNA using the four ribonucleoside triphosphates as substrates.</text>
</comment>
<evidence type="ECO:0000256" key="3">
    <source>
        <dbReference type="ARBA" id="ARBA00022478"/>
    </source>
</evidence>
<comment type="caution">
    <text evidence="13">The sequence shown here is derived from an EMBL/GenBank/DDBJ whole genome shotgun (WGS) entry which is preliminary data.</text>
</comment>
<feature type="domain" description="DNA-directed RNA polymerase N-terminal" evidence="12">
    <location>
        <begin position="290"/>
        <end position="563"/>
    </location>
</feature>
<dbReference type="InterPro" id="IPR002092">
    <property type="entry name" value="DNA-dir_Rpol_phage-type"/>
</dbReference>
<dbReference type="GO" id="GO:0034245">
    <property type="term" value="C:mitochondrial DNA-directed RNA polymerase complex"/>
    <property type="evidence" value="ECO:0007669"/>
    <property type="project" value="TreeGrafter"/>
</dbReference>
<evidence type="ECO:0000256" key="7">
    <source>
        <dbReference type="ARBA" id="ARBA00023163"/>
    </source>
</evidence>
<dbReference type="Proteomes" id="UP001201812">
    <property type="component" value="Unassembled WGS sequence"/>
</dbReference>
<name>A0AAD4R8M7_9BILA</name>
<dbReference type="SMART" id="SM01311">
    <property type="entry name" value="RPOL_N"/>
    <property type="match status" value="1"/>
</dbReference>
<evidence type="ECO:0000256" key="5">
    <source>
        <dbReference type="ARBA" id="ARBA00022695"/>
    </source>
</evidence>
<feature type="compositionally biased region" description="Basic residues" evidence="11">
    <location>
        <begin position="12"/>
        <end position="24"/>
    </location>
</feature>
<dbReference type="GO" id="GO:0001018">
    <property type="term" value="F:mitochondrial promoter sequence-specific DNA binding"/>
    <property type="evidence" value="ECO:0007669"/>
    <property type="project" value="TreeGrafter"/>
</dbReference>
<dbReference type="PANTHER" id="PTHR10102:SF0">
    <property type="entry name" value="DNA-DIRECTED RNA POLYMERASE, MITOCHONDRIAL"/>
    <property type="match status" value="1"/>
</dbReference>
<keyword evidence="6" id="KW-0809">Transit peptide</keyword>
<protein>
    <recommendedName>
        <fullName evidence="2 9">DNA-directed RNA polymerase</fullName>
        <ecNumber evidence="2 9">2.7.7.6</ecNumber>
    </recommendedName>
</protein>
<dbReference type="Gene3D" id="1.10.1320.10">
    <property type="entry name" value="DNA-directed RNA polymerase, N-terminal domain"/>
    <property type="match status" value="1"/>
</dbReference>
<dbReference type="GO" id="GO:0003899">
    <property type="term" value="F:DNA-directed RNA polymerase activity"/>
    <property type="evidence" value="ECO:0007669"/>
    <property type="project" value="UniProtKB-EC"/>
</dbReference>
<keyword evidence="10" id="KW-0175">Coiled coil</keyword>
<dbReference type="Gene3D" id="1.10.287.280">
    <property type="match status" value="1"/>
</dbReference>
<evidence type="ECO:0000256" key="4">
    <source>
        <dbReference type="ARBA" id="ARBA00022679"/>
    </source>
</evidence>
<dbReference type="PANTHER" id="PTHR10102">
    <property type="entry name" value="DNA-DIRECTED RNA POLYMERASE, MITOCHONDRIAL"/>
    <property type="match status" value="1"/>
</dbReference>
<dbReference type="InterPro" id="IPR029262">
    <property type="entry name" value="RPOL_N"/>
</dbReference>
<dbReference type="GO" id="GO:0006390">
    <property type="term" value="P:mitochondrial transcription"/>
    <property type="evidence" value="ECO:0007669"/>
    <property type="project" value="TreeGrafter"/>
</dbReference>
<accession>A0AAD4R8M7</accession>
<evidence type="ECO:0000256" key="6">
    <source>
        <dbReference type="ARBA" id="ARBA00022946"/>
    </source>
</evidence>
<proteinExistence type="inferred from homology"/>
<feature type="region of interest" description="Disordered" evidence="11">
    <location>
        <begin position="1"/>
        <end position="28"/>
    </location>
</feature>
<dbReference type="PROSITE" id="PS00900">
    <property type="entry name" value="RNA_POL_PHAGE_1"/>
    <property type="match status" value="1"/>
</dbReference>
<evidence type="ECO:0000313" key="13">
    <source>
        <dbReference type="EMBL" id="KAI1717136.1"/>
    </source>
</evidence>
<evidence type="ECO:0000256" key="8">
    <source>
        <dbReference type="ARBA" id="ARBA00048552"/>
    </source>
</evidence>
<comment type="similarity">
    <text evidence="1 9">Belongs to the phage and mitochondrial RNA polymerase family.</text>
</comment>
<keyword evidence="7 9" id="KW-0804">Transcription</keyword>
<comment type="catalytic activity">
    <reaction evidence="8 9">
        <text>RNA(n) + a ribonucleoside 5'-triphosphate = RNA(n+1) + diphosphate</text>
        <dbReference type="Rhea" id="RHEA:21248"/>
        <dbReference type="Rhea" id="RHEA-COMP:14527"/>
        <dbReference type="Rhea" id="RHEA-COMP:17342"/>
        <dbReference type="ChEBI" id="CHEBI:33019"/>
        <dbReference type="ChEBI" id="CHEBI:61557"/>
        <dbReference type="ChEBI" id="CHEBI:140395"/>
        <dbReference type="EC" id="2.7.7.6"/>
    </reaction>
</comment>
<dbReference type="PROSITE" id="PS00489">
    <property type="entry name" value="RNA_POL_PHAGE_2"/>
    <property type="match status" value="1"/>
</dbReference>
<evidence type="ECO:0000256" key="11">
    <source>
        <dbReference type="SAM" id="MobiDB-lite"/>
    </source>
</evidence>
<dbReference type="Gene3D" id="1.10.150.20">
    <property type="entry name" value="5' to 3' exonuclease, C-terminal subdomain"/>
    <property type="match status" value="1"/>
</dbReference>
<organism evidence="13 14">
    <name type="scientific">Ditylenchus destructor</name>
    <dbReference type="NCBI Taxonomy" id="166010"/>
    <lineage>
        <taxon>Eukaryota</taxon>
        <taxon>Metazoa</taxon>
        <taxon>Ecdysozoa</taxon>
        <taxon>Nematoda</taxon>
        <taxon>Chromadorea</taxon>
        <taxon>Rhabditida</taxon>
        <taxon>Tylenchina</taxon>
        <taxon>Tylenchomorpha</taxon>
        <taxon>Sphaerularioidea</taxon>
        <taxon>Anguinidae</taxon>
        <taxon>Anguininae</taxon>
        <taxon>Ditylenchus</taxon>
    </lineage>
</organism>
<dbReference type="EMBL" id="JAKKPZ010000009">
    <property type="protein sequence ID" value="KAI1717136.1"/>
    <property type="molecule type" value="Genomic_DNA"/>
</dbReference>
<dbReference type="SUPFAM" id="SSF56672">
    <property type="entry name" value="DNA/RNA polymerases"/>
    <property type="match status" value="1"/>
</dbReference>
<feature type="coiled-coil region" evidence="10">
    <location>
        <begin position="835"/>
        <end position="862"/>
    </location>
</feature>
<keyword evidence="14" id="KW-1185">Reference proteome</keyword>
<keyword evidence="3 9" id="KW-0240">DNA-directed RNA polymerase</keyword>
<dbReference type="EC" id="2.7.7.6" evidence="2 9"/>
<sequence>MQPQLLTADHVKKTRRPTHKKPKVKKTETKNYTEAIIKTWKPCMINRLQVEYSEKEKRMKTEAKTRSLLLRISNYIRHDKLREITDFLQEELRENTLSETDAEVYSVILKFFANSLKAECETTHTEKVRDDGMKVNKKLDRSTLDKLFVCMEKMPLTGRDSRLAFILALEMLANNPLAKRSHGIITALKRRLASEMGRYDEHYSINGMLFTKEEADLIRANLPLYCNSNPVEKKASHQLYDYNEDIAPLTGDLKKPLPAKEEHSSKESVYIGSPFLLPEKDEDHYKVLFRDQLRLEEDYFLTVKNTVRESKEPKSMEDLINEWNWKGNIKEELTKQLEKLESEDLKCFLDGVDLEECAQQLLLCAYAVSCKSRTFNDVAEIERAAFRIITRHLKTEFLHKIGCSGKEISNMLVNILINACQFKAFDSNRREVFVKAFRYDRVLTHRTGYENNLITEACEMLGLHADFLMLINKHEFRNWCFPSESLPMRIPPRPWVDYGECGPFYSHSYAPFREAKDYPEGQVNDSFRERIRRVVETKKRHKGKAREEAQVRPVFDALNDLGSTAWIINEPVLKILMQAVENSDLRNGLLKEEELKSLSIPQHPKSINPPDPDVLFGSNWKRHQHELEQTTAWNRYHKELKLAKKRRNEAAGLRAWLVYRLFVANQYIGSHIYLPHSMDFRGRVYPVMHHLSHMGDDISRGILKFARGRPLGPNGLEWLKLHCVNLTGKLKREPLYIRRKYAHEILEDKIIDSAINPYNGKRWWMESEDPWQTLATCMEIRDALDSNNPANFISHLPVHQDGSCNGLQHYAALGRDARGGNEINLVPCDVPNDVYSSVTERVEKKRLELEKLTGEDAELAKKLRVAMPGEVPRKVLKQSVMTTVYGVTAYGARLQILRQLKDRGIIEDANLFAGLLQRLTFQSLDESFSNAIAIMGWLKECAKAGVRLLKPIEWITPLGLPVAQPYVRTKTDGKSYLIPDIVKQTNAFPPNFIHALDSTHMMLTTLYCRHRGITYAAIHDCYWTHACDVDQMNVILRDRFVALNKQEIIKELSESLLRSHVTPIENDIDRFGCPNLSNDRERIEEGFEELKKPFVIDQKYLSGDLVIENVRDSEYFFS</sequence>
<dbReference type="InterPro" id="IPR043502">
    <property type="entry name" value="DNA/RNA_pol_sf"/>
</dbReference>
<evidence type="ECO:0000256" key="2">
    <source>
        <dbReference type="ARBA" id="ARBA00012418"/>
    </source>
</evidence>
<gene>
    <name evidence="13" type="ORF">DdX_06866</name>
</gene>
<evidence type="ECO:0000313" key="14">
    <source>
        <dbReference type="Proteomes" id="UP001201812"/>
    </source>
</evidence>
<keyword evidence="4 9" id="KW-0808">Transferase</keyword>
<dbReference type="InterPro" id="IPR037159">
    <property type="entry name" value="RNA_POL_N_sf"/>
</dbReference>
<keyword evidence="5 9" id="KW-0548">Nucleotidyltransferase</keyword>
<dbReference type="InterPro" id="IPR046950">
    <property type="entry name" value="DNA-dir_Rpol_C_phage-type"/>
</dbReference>
<dbReference type="AlphaFoldDB" id="A0AAD4R8M7"/>
<dbReference type="Pfam" id="PF00940">
    <property type="entry name" value="RNA_pol"/>
    <property type="match status" value="1"/>
</dbReference>